<dbReference type="EnsemblPlants" id="Solyc12g040335.1.1">
    <property type="protein sequence ID" value="Solyc12g040335.1.1.1"/>
    <property type="gene ID" value="Solyc12g040335.1"/>
</dbReference>
<reference evidence="1" key="1">
    <citation type="journal article" date="2012" name="Nature">
        <title>The tomato genome sequence provides insights into fleshy fruit evolution.</title>
        <authorList>
            <consortium name="Tomato Genome Consortium"/>
        </authorList>
    </citation>
    <scope>NUCLEOTIDE SEQUENCE [LARGE SCALE GENOMIC DNA]</scope>
    <source>
        <strain evidence="1">cv. Heinz 1706</strain>
    </source>
</reference>
<proteinExistence type="predicted"/>
<evidence type="ECO:0000313" key="2">
    <source>
        <dbReference type="Proteomes" id="UP000004994"/>
    </source>
</evidence>
<accession>A0A3Q7JVK9</accession>
<dbReference type="InParanoid" id="A0A3Q7JVK9"/>
<reference evidence="1" key="2">
    <citation type="submission" date="2019-01" db="UniProtKB">
        <authorList>
            <consortium name="EnsemblPlants"/>
        </authorList>
    </citation>
    <scope>IDENTIFICATION</scope>
    <source>
        <strain evidence="1">cv. Heinz 1706</strain>
    </source>
</reference>
<organism evidence="1">
    <name type="scientific">Solanum lycopersicum</name>
    <name type="common">Tomato</name>
    <name type="synonym">Lycopersicon esculentum</name>
    <dbReference type="NCBI Taxonomy" id="4081"/>
    <lineage>
        <taxon>Eukaryota</taxon>
        <taxon>Viridiplantae</taxon>
        <taxon>Streptophyta</taxon>
        <taxon>Embryophyta</taxon>
        <taxon>Tracheophyta</taxon>
        <taxon>Spermatophyta</taxon>
        <taxon>Magnoliopsida</taxon>
        <taxon>eudicotyledons</taxon>
        <taxon>Gunneridae</taxon>
        <taxon>Pentapetalae</taxon>
        <taxon>asterids</taxon>
        <taxon>lamiids</taxon>
        <taxon>Solanales</taxon>
        <taxon>Solanaceae</taxon>
        <taxon>Solanoideae</taxon>
        <taxon>Solaneae</taxon>
        <taxon>Solanum</taxon>
        <taxon>Solanum subgen. Lycopersicon</taxon>
    </lineage>
</organism>
<dbReference type="Gramene" id="Solyc12g040335.1.1">
    <property type="protein sequence ID" value="Solyc12g040335.1.1.1"/>
    <property type="gene ID" value="Solyc12g040335.1"/>
</dbReference>
<name>A0A3Q7JVK9_SOLLC</name>
<protein>
    <submittedName>
        <fullName evidence="1">Uncharacterized protein</fullName>
    </submittedName>
</protein>
<dbReference type="Proteomes" id="UP000004994">
    <property type="component" value="Chromosome 12"/>
</dbReference>
<evidence type="ECO:0000313" key="1">
    <source>
        <dbReference type="EnsemblPlants" id="Solyc12g040335.1.1.1"/>
    </source>
</evidence>
<keyword evidence="2" id="KW-1185">Reference proteome</keyword>
<sequence length="14" mass="1615">MNIKLKIELQNSPS</sequence>